<dbReference type="GO" id="GO:0007163">
    <property type="term" value="P:establishment or maintenance of cell polarity"/>
    <property type="evidence" value="ECO:0007669"/>
    <property type="project" value="TreeGrafter"/>
</dbReference>
<dbReference type="eggNOG" id="ENOG502QTM3">
    <property type="taxonomic scope" value="Eukaryota"/>
</dbReference>
<dbReference type="InterPro" id="IPR051664">
    <property type="entry name" value="MYND-type_zinc_finger"/>
</dbReference>
<keyword evidence="4" id="KW-0479">Metal-binding</keyword>
<dbReference type="RefSeq" id="XP_001645611.1">
    <property type="nucleotide sequence ID" value="XM_001645561.1"/>
</dbReference>
<reference evidence="9 10" key="1">
    <citation type="journal article" date="2007" name="Proc. Natl. Acad. Sci. U.S.A.">
        <title>Independent sorting-out of thousands of duplicated gene pairs in two yeast species descended from a whole-genome duplication.</title>
        <authorList>
            <person name="Scannell D.R."/>
            <person name="Frank A.C."/>
            <person name="Conant G.C."/>
            <person name="Byrne K.P."/>
            <person name="Woolfit M."/>
            <person name="Wolfe K.H."/>
        </authorList>
    </citation>
    <scope>NUCLEOTIDE SEQUENCE [LARGE SCALE GENOMIC DNA]</scope>
    <source>
        <strain evidence="10">ATCC 22028 / DSM 70294 / BCRC 21397 / CBS 2163 / NBRC 10782 / NRRL Y-8283 / UCD 57-17</strain>
    </source>
</reference>
<dbReference type="GO" id="GO:0008270">
    <property type="term" value="F:zinc ion binding"/>
    <property type="evidence" value="ECO:0007669"/>
    <property type="project" value="UniProtKB-KW"/>
</dbReference>
<dbReference type="Gene3D" id="6.10.140.2220">
    <property type="match status" value="1"/>
</dbReference>
<evidence type="ECO:0000259" key="8">
    <source>
        <dbReference type="PROSITE" id="PS50865"/>
    </source>
</evidence>
<dbReference type="OrthoDB" id="5594178at2759"/>
<dbReference type="PhylomeDB" id="A7TJ54"/>
<evidence type="ECO:0000256" key="7">
    <source>
        <dbReference type="PROSITE-ProRule" id="PRU00134"/>
    </source>
</evidence>
<evidence type="ECO:0000313" key="10">
    <source>
        <dbReference type="Proteomes" id="UP000000267"/>
    </source>
</evidence>
<dbReference type="GeneID" id="5546000"/>
<evidence type="ECO:0000256" key="2">
    <source>
        <dbReference type="ARBA" id="ARBA00010655"/>
    </source>
</evidence>
<gene>
    <name evidence="9" type="ORF">Kpol_1033p60</name>
</gene>
<proteinExistence type="inferred from homology"/>
<comment type="subcellular location">
    <subcellularLocation>
        <location evidence="1">Cytoplasm</location>
    </subcellularLocation>
</comment>
<organism evidence="10">
    <name type="scientific">Vanderwaltozyma polyspora (strain ATCC 22028 / DSM 70294 / BCRC 21397 / CBS 2163 / NBRC 10782 / NRRL Y-8283 / UCD 57-17)</name>
    <name type="common">Kluyveromyces polysporus</name>
    <dbReference type="NCBI Taxonomy" id="436907"/>
    <lineage>
        <taxon>Eukaryota</taxon>
        <taxon>Fungi</taxon>
        <taxon>Dikarya</taxon>
        <taxon>Ascomycota</taxon>
        <taxon>Saccharomycotina</taxon>
        <taxon>Saccharomycetes</taxon>
        <taxon>Saccharomycetales</taxon>
        <taxon>Saccharomycetaceae</taxon>
        <taxon>Vanderwaltozyma</taxon>
    </lineage>
</organism>
<sequence>MRETNHRSVILNKPVVTISSTVYDRRALDTNSDVPLINSLNHLTYLTSNSSKVRETVSEDGALDRLVSILHCCYLNLNEILDYNLKKINKHERARSIWKEKKLAMYAWKWTLAFQCLVLTGTRGTEQIRNQVVSSGVIPLLATVLDNYLIYHKNYDFIRNCHIHLDFNSLTSRDVYMLLKKDTSETYEQYISYLIGETFETEEELENFFKSEELLLSTEISPSDFSDIWNLKSDLVSSLNKSQKLNNSSNDEEFENCFRTNSDHIPLISVPREFYLGRIIPKQDDVIWSLQLLAFISKYTYMKEQLQNVNLVDSLSFRSIIDRVQKRMDLLSSKNNNNINKNDNPNSDIDINNNIIPNIPISPIDIHMEDAYNILSLKSMNIDEPFLMELKETQLKCLQKDSKRDKNIELENPYKAYSIEEPNVEFSSDRIVQENTLREGFEQKWDYKKISKELTRETWISIITRFPLNLFPLVERFTVTNENPHDMIYWSSVIMRNSCRKNEITCTRQCANFECGKWESFPRQFAKCRRCKRTKYCSRQCQLKAWTFHRYWCHEVGTKTQSNGTTYTTGNTPNGNNSEAASTSNLGVVTESNNTDTTITMNTDRILTNTTNNIIQAEFINIGNENNEGTNDVFDINDLNDIER</sequence>
<dbReference type="InterPro" id="IPR002893">
    <property type="entry name" value="Znf_MYND"/>
</dbReference>
<dbReference type="PANTHER" id="PTHR47442:SF1">
    <property type="entry name" value="MYND-TYPE ZINC FINGER PROTEIN MUB1"/>
    <property type="match status" value="1"/>
</dbReference>
<dbReference type="EMBL" id="DS480399">
    <property type="protein sequence ID" value="EDO17753.1"/>
    <property type="molecule type" value="Genomic_DNA"/>
</dbReference>
<dbReference type="GO" id="GO:0016567">
    <property type="term" value="P:protein ubiquitination"/>
    <property type="evidence" value="ECO:0007669"/>
    <property type="project" value="EnsemblFungi"/>
</dbReference>
<comment type="similarity">
    <text evidence="2">Belongs to the MUB1/samB family.</text>
</comment>
<dbReference type="SUPFAM" id="SSF144232">
    <property type="entry name" value="HIT/MYND zinc finger-like"/>
    <property type="match status" value="1"/>
</dbReference>
<dbReference type="PANTHER" id="PTHR47442">
    <property type="entry name" value="MYND-TYPE ZINC FINGER PROTEIN MUB1"/>
    <property type="match status" value="1"/>
</dbReference>
<protein>
    <recommendedName>
        <fullName evidence="8">MYND-type domain-containing protein</fullName>
    </recommendedName>
</protein>
<dbReference type="GO" id="GO:0006511">
    <property type="term" value="P:ubiquitin-dependent protein catabolic process"/>
    <property type="evidence" value="ECO:0007669"/>
    <property type="project" value="EnsemblFungi"/>
</dbReference>
<dbReference type="Proteomes" id="UP000000267">
    <property type="component" value="Unassembled WGS sequence"/>
</dbReference>
<dbReference type="GO" id="GO:1990304">
    <property type="term" value="C:MUB1-RAD6-UBR2 ubiquitin ligase complex"/>
    <property type="evidence" value="ECO:0007669"/>
    <property type="project" value="EnsemblFungi"/>
</dbReference>
<keyword evidence="10" id="KW-1185">Reference proteome</keyword>
<keyword evidence="5 7" id="KW-0863">Zinc-finger</keyword>
<dbReference type="PROSITE" id="PS50865">
    <property type="entry name" value="ZF_MYND_2"/>
    <property type="match status" value="1"/>
</dbReference>
<keyword evidence="6" id="KW-0862">Zinc</keyword>
<evidence type="ECO:0000313" key="9">
    <source>
        <dbReference type="EMBL" id="EDO17753.1"/>
    </source>
</evidence>
<dbReference type="GO" id="GO:0005737">
    <property type="term" value="C:cytoplasm"/>
    <property type="evidence" value="ECO:0007669"/>
    <property type="project" value="UniProtKB-SubCell"/>
</dbReference>
<keyword evidence="3" id="KW-0963">Cytoplasm</keyword>
<accession>A7TJ54</accession>
<evidence type="ECO:0000256" key="6">
    <source>
        <dbReference type="ARBA" id="ARBA00022833"/>
    </source>
</evidence>
<dbReference type="FunCoup" id="A7TJ54">
    <property type="interactions" value="96"/>
</dbReference>
<evidence type="ECO:0000256" key="3">
    <source>
        <dbReference type="ARBA" id="ARBA00022490"/>
    </source>
</evidence>
<dbReference type="HOGENOM" id="CLU_014851_1_0_1"/>
<evidence type="ECO:0000256" key="4">
    <source>
        <dbReference type="ARBA" id="ARBA00022723"/>
    </source>
</evidence>
<dbReference type="Pfam" id="PF01753">
    <property type="entry name" value="zf-MYND"/>
    <property type="match status" value="1"/>
</dbReference>
<evidence type="ECO:0000256" key="5">
    <source>
        <dbReference type="ARBA" id="ARBA00022771"/>
    </source>
</evidence>
<name>A7TJ54_VANPO</name>
<feature type="domain" description="MYND-type" evidence="8">
    <location>
        <begin position="512"/>
        <end position="553"/>
    </location>
</feature>
<evidence type="ECO:0000256" key="1">
    <source>
        <dbReference type="ARBA" id="ARBA00004496"/>
    </source>
</evidence>
<dbReference type="OMA" id="QDMQYWA"/>
<dbReference type="InParanoid" id="A7TJ54"/>
<dbReference type="KEGG" id="vpo:Kpol_1033p60"/>
<dbReference type="AlphaFoldDB" id="A7TJ54"/>